<feature type="transmembrane region" description="Helical" evidence="7">
    <location>
        <begin position="524"/>
        <end position="545"/>
    </location>
</feature>
<keyword evidence="10" id="KW-1185">Reference proteome</keyword>
<keyword evidence="7" id="KW-0813">Transport</keyword>
<dbReference type="Proteomes" id="UP000503178">
    <property type="component" value="Mitochondrion MT"/>
</dbReference>
<feature type="transmembrane region" description="Helical" evidence="7">
    <location>
        <begin position="393"/>
        <end position="415"/>
    </location>
</feature>
<evidence type="ECO:0000313" key="10">
    <source>
        <dbReference type="Proteomes" id="UP000503178"/>
    </source>
</evidence>
<evidence type="ECO:0000256" key="1">
    <source>
        <dbReference type="ARBA" id="ARBA00003257"/>
    </source>
</evidence>
<dbReference type="InterPro" id="IPR001750">
    <property type="entry name" value="ND/Mrp_TM"/>
</dbReference>
<dbReference type="EC" id="7.1.1.2" evidence="7"/>
<feature type="transmembrane region" description="Helical" evidence="7">
    <location>
        <begin position="336"/>
        <end position="359"/>
    </location>
</feature>
<feature type="domain" description="NADH:quinone oxidoreductase/Mrp antiporter transmembrane" evidence="8">
    <location>
        <begin position="197"/>
        <end position="483"/>
    </location>
</feature>
<dbReference type="PANTHER" id="PTHR43507">
    <property type="entry name" value="NADH-UBIQUINONE OXIDOREDUCTASE CHAIN 4"/>
    <property type="match status" value="1"/>
</dbReference>
<dbReference type="GO" id="GO:0042773">
    <property type="term" value="P:ATP synthesis coupled electron transport"/>
    <property type="evidence" value="ECO:0007669"/>
    <property type="project" value="InterPro"/>
</dbReference>
<protein>
    <recommendedName>
        <fullName evidence="7">NADH-ubiquinone oxidoreductase chain 4</fullName>
        <ecNumber evidence="7">7.1.1.2</ecNumber>
    </recommendedName>
</protein>
<comment type="function">
    <text evidence="7">Core subunit of the mitochondrial membrane respiratory chain NADH dehydrogenase (Complex I) which catalyzes electron transfer from NADH through the respiratory chain, using ubiquinone as an electron acceptor. Essential for the catalytic activity and assembly of complex I.</text>
</comment>
<reference evidence="9 10" key="1">
    <citation type="submission" date="2019-06" db="EMBL/GenBank/DDBJ databases">
        <title>A hidden player of endosymbiotic evolution: DNA virus triggered massive gene transfer.</title>
        <authorList>
            <person name="Matsuo M."/>
            <person name="Katahata A."/>
            <person name="Tachikawa M."/>
            <person name="Minakuchi Y."/>
            <person name="Noguchi H."/>
            <person name="Toyoda A."/>
            <person name="Fujiyama A."/>
            <person name="Suzuki Y."/>
            <person name="Satoh S."/>
            <person name="Nakayama T."/>
            <person name="Kamikawa R."/>
            <person name="Nomura M."/>
            <person name="Inagaki Y."/>
            <person name="Ishida K."/>
            <person name="Obokata J."/>
        </authorList>
    </citation>
    <scope>NUCLEOTIDE SEQUENCE [LARGE SCALE GENOMIC DNA]</scope>
    <source>
        <strain evidence="9 10">MYN1</strain>
    </source>
</reference>
<dbReference type="EMBL" id="LC490352">
    <property type="protein sequence ID" value="BBL86696.1"/>
    <property type="molecule type" value="Genomic_DNA"/>
</dbReference>
<name>A0A5K7W4Y7_9EUKA</name>
<feature type="transmembrane region" description="Helical" evidence="7">
    <location>
        <begin position="470"/>
        <end position="489"/>
    </location>
</feature>
<keyword evidence="7" id="KW-0249">Electron transport</keyword>
<evidence type="ECO:0000256" key="4">
    <source>
        <dbReference type="ARBA" id="ARBA00022692"/>
    </source>
</evidence>
<feature type="transmembrane region" description="Helical" evidence="7">
    <location>
        <begin position="177"/>
        <end position="193"/>
    </location>
</feature>
<dbReference type="RefSeq" id="YP_009709955.1">
    <property type="nucleotide sequence ID" value="NC_045137.1"/>
</dbReference>
<keyword evidence="6 7" id="KW-0472">Membrane</keyword>
<dbReference type="GeneID" id="42317589"/>
<feature type="transmembrane region" description="Helical" evidence="7">
    <location>
        <begin position="273"/>
        <end position="296"/>
    </location>
</feature>
<keyword evidence="7" id="KW-0679">Respiratory chain</keyword>
<geneLocation type="mitochondrion" evidence="9"/>
<dbReference type="AlphaFoldDB" id="A0A5K7W4Y7"/>
<evidence type="ECO:0000313" key="9">
    <source>
        <dbReference type="EMBL" id="BBL86696.1"/>
    </source>
</evidence>
<gene>
    <name evidence="9" type="primary">nad4</name>
    <name evidence="9" type="ORF">PMYN1_Mit24</name>
</gene>
<organism evidence="9 10">
    <name type="scientific">Paulinella micropora</name>
    <dbReference type="NCBI Taxonomy" id="1928728"/>
    <lineage>
        <taxon>Eukaryota</taxon>
        <taxon>Sar</taxon>
        <taxon>Rhizaria</taxon>
        <taxon>Cercozoa</taxon>
        <taxon>Imbricatea</taxon>
        <taxon>Silicofilosea</taxon>
        <taxon>Euglyphida</taxon>
        <taxon>Paulinellidae</taxon>
        <taxon>Paulinella</taxon>
    </lineage>
</organism>
<accession>A0A5K7W4Y7</accession>
<keyword evidence="5 7" id="KW-1133">Transmembrane helix</keyword>
<dbReference type="GO" id="GO:0048039">
    <property type="term" value="F:ubiquinone binding"/>
    <property type="evidence" value="ECO:0007669"/>
    <property type="project" value="TreeGrafter"/>
</dbReference>
<sequence length="555" mass="64335">MKVTLNFFLSTLKSIILTYINRVYNWHGFVYLCAGLLGCFEFCIVFYYFFNIYSLFLVLKLIFAVDPFLKICYCFFFVIFLAPFVRTRVYLAISSFLSVFCFFWIIFLIAFFLSPFSVAGFQFFQKSNIEFFNYFIKLDFIFAVDGISIYFVLLTVFIMPICFFLEYRNKAYENQKFFIVSLNFIQVSLIVAFTTLDLLIFFMAFESILIPMSLMIGVFGTNKRRTKASYLFFMYSFLSALFSFFLILYIYSIAGSFDILTLLDFSFNSSQQIFAWFLLFITFSAKIPMFPFHMWLPEAHVEAPTVGSMILASLLLKLGGYGFIRFSLPLFPYGTFFFLPLVKTLALLSVVYASFAAIYQLDLKKIIAYSSIAHMNIAVLGIFSLHLSGLQGAIFTMISHGLISAALFLMIGIIYDRFSTRSIVYLGGLSFILPEFSSFFFFFMICNIAFPGTSAFIGEFLTLVGIFSNNFFIFFFTIIGSFLCVVYSIRTFSFVCFGNLSARNYYCYESVTDLTREESYCLRLFLFLVFFLGVKPRLFLVFSYFPLKIVLLNYI</sequence>
<dbReference type="GO" id="GO:0015990">
    <property type="term" value="P:electron transport coupled proton transport"/>
    <property type="evidence" value="ECO:0007669"/>
    <property type="project" value="TreeGrafter"/>
</dbReference>
<keyword evidence="7" id="KW-0830">Ubiquinone</keyword>
<keyword evidence="7 9" id="KW-0496">Mitochondrion</keyword>
<dbReference type="InterPro" id="IPR010227">
    <property type="entry name" value="NADH_Q_OxRdtase_chainM/4"/>
</dbReference>
<feature type="transmembrane region" description="Helical" evidence="7">
    <location>
        <begin position="422"/>
        <end position="450"/>
    </location>
</feature>
<keyword evidence="4 7" id="KW-0812">Transmembrane</keyword>
<comment type="subcellular location">
    <subcellularLocation>
        <location evidence="2">Membrane</location>
        <topology evidence="2">Multi-pass membrane protein</topology>
    </subcellularLocation>
    <subcellularLocation>
        <location evidence="7">Mitochondrion membrane</location>
        <topology evidence="7">Multi-pass membrane protein</topology>
    </subcellularLocation>
</comment>
<feature type="transmembrane region" description="Helical" evidence="7">
    <location>
        <begin position="29"/>
        <end position="50"/>
    </location>
</feature>
<dbReference type="PRINTS" id="PR01437">
    <property type="entry name" value="NUOXDRDTASE4"/>
</dbReference>
<evidence type="ECO:0000256" key="5">
    <source>
        <dbReference type="ARBA" id="ARBA00022989"/>
    </source>
</evidence>
<evidence type="ECO:0000259" key="8">
    <source>
        <dbReference type="Pfam" id="PF00361"/>
    </source>
</evidence>
<feature type="transmembrane region" description="Helical" evidence="7">
    <location>
        <begin position="366"/>
        <end position="387"/>
    </location>
</feature>
<evidence type="ECO:0000256" key="6">
    <source>
        <dbReference type="ARBA" id="ARBA00023136"/>
    </source>
</evidence>
<feature type="transmembrane region" description="Helical" evidence="7">
    <location>
        <begin position="232"/>
        <end position="253"/>
    </location>
</feature>
<feature type="transmembrane region" description="Helical" evidence="7">
    <location>
        <begin position="56"/>
        <end position="82"/>
    </location>
</feature>
<dbReference type="NCBIfam" id="TIGR01972">
    <property type="entry name" value="NDH_I_M"/>
    <property type="match status" value="1"/>
</dbReference>
<feature type="transmembrane region" description="Helical" evidence="7">
    <location>
        <begin position="303"/>
        <end position="324"/>
    </location>
</feature>
<dbReference type="InterPro" id="IPR003918">
    <property type="entry name" value="NADH_UbQ_OxRdtase"/>
</dbReference>
<keyword evidence="7" id="KW-0520">NAD</keyword>
<feature type="transmembrane region" description="Helical" evidence="7">
    <location>
        <begin position="199"/>
        <end position="220"/>
    </location>
</feature>
<evidence type="ECO:0000256" key="2">
    <source>
        <dbReference type="ARBA" id="ARBA00004141"/>
    </source>
</evidence>
<evidence type="ECO:0000256" key="3">
    <source>
        <dbReference type="ARBA" id="ARBA00009025"/>
    </source>
</evidence>
<comment type="similarity">
    <text evidence="3 7">Belongs to the complex I subunit 4 family.</text>
</comment>
<comment type="function">
    <text evidence="1">Core subunit of the mitochondrial membrane respiratory chain NADH dehydrogenase (Complex I) that is believed to belong to the minimal assembly required for catalysis. Complex I functions in the transfer of electrons from NADH to the respiratory chain. The immediate electron acceptor for the enzyme is believed to be ubiquinone.</text>
</comment>
<proteinExistence type="inferred from homology"/>
<dbReference type="GO" id="GO:0031966">
    <property type="term" value="C:mitochondrial membrane"/>
    <property type="evidence" value="ECO:0007669"/>
    <property type="project" value="UniProtKB-SubCell"/>
</dbReference>
<dbReference type="GO" id="GO:0003954">
    <property type="term" value="F:NADH dehydrogenase activity"/>
    <property type="evidence" value="ECO:0007669"/>
    <property type="project" value="TreeGrafter"/>
</dbReference>
<dbReference type="PANTHER" id="PTHR43507:SF1">
    <property type="entry name" value="NADH-UBIQUINONE OXIDOREDUCTASE CHAIN 4"/>
    <property type="match status" value="1"/>
</dbReference>
<dbReference type="GO" id="GO:0008137">
    <property type="term" value="F:NADH dehydrogenase (ubiquinone) activity"/>
    <property type="evidence" value="ECO:0007669"/>
    <property type="project" value="UniProtKB-UniRule"/>
</dbReference>
<dbReference type="Pfam" id="PF00361">
    <property type="entry name" value="Proton_antipo_M"/>
    <property type="match status" value="1"/>
</dbReference>
<feature type="transmembrane region" description="Helical" evidence="7">
    <location>
        <begin position="89"/>
        <end position="113"/>
    </location>
</feature>
<comment type="catalytic activity">
    <reaction evidence="7">
        <text>a ubiquinone + NADH + 5 H(+)(in) = a ubiquinol + NAD(+) + 4 H(+)(out)</text>
        <dbReference type="Rhea" id="RHEA:29091"/>
        <dbReference type="Rhea" id="RHEA-COMP:9565"/>
        <dbReference type="Rhea" id="RHEA-COMP:9566"/>
        <dbReference type="ChEBI" id="CHEBI:15378"/>
        <dbReference type="ChEBI" id="CHEBI:16389"/>
        <dbReference type="ChEBI" id="CHEBI:17976"/>
        <dbReference type="ChEBI" id="CHEBI:57540"/>
        <dbReference type="ChEBI" id="CHEBI:57945"/>
        <dbReference type="EC" id="7.1.1.2"/>
    </reaction>
</comment>
<evidence type="ECO:0000256" key="7">
    <source>
        <dbReference type="RuleBase" id="RU003297"/>
    </source>
</evidence>
<feature type="transmembrane region" description="Helical" evidence="7">
    <location>
        <begin position="140"/>
        <end position="165"/>
    </location>
</feature>